<keyword evidence="2" id="KW-1185">Reference proteome</keyword>
<proteinExistence type="predicted"/>
<reference evidence="1 2" key="1">
    <citation type="journal article" date="2018" name="Front. Plant Sci.">
        <title>Red Clover (Trifolium pratense) and Zigzag Clover (T. medium) - A Picture of Genomic Similarities and Differences.</title>
        <authorList>
            <person name="Dluhosova J."/>
            <person name="Istvanek J."/>
            <person name="Nedelnik J."/>
            <person name="Repkova J."/>
        </authorList>
    </citation>
    <scope>NUCLEOTIDE SEQUENCE [LARGE SCALE GENOMIC DNA]</scope>
    <source>
        <strain evidence="2">cv. 10/8</strain>
        <tissue evidence="1">Leaf</tissue>
    </source>
</reference>
<dbReference type="EMBL" id="LXQA010131682">
    <property type="protein sequence ID" value="MCI22663.1"/>
    <property type="molecule type" value="Genomic_DNA"/>
</dbReference>
<evidence type="ECO:0000313" key="1">
    <source>
        <dbReference type="EMBL" id="MCI22663.1"/>
    </source>
</evidence>
<comment type="caution">
    <text evidence="1">The sequence shown here is derived from an EMBL/GenBank/DDBJ whole genome shotgun (WGS) entry which is preliminary data.</text>
</comment>
<feature type="non-terminal residue" evidence="1">
    <location>
        <position position="1"/>
    </location>
</feature>
<dbReference type="Proteomes" id="UP000265520">
    <property type="component" value="Unassembled WGS sequence"/>
</dbReference>
<evidence type="ECO:0000313" key="2">
    <source>
        <dbReference type="Proteomes" id="UP000265520"/>
    </source>
</evidence>
<protein>
    <submittedName>
        <fullName evidence="1">Uncharacterized protein</fullName>
    </submittedName>
</protein>
<sequence>VDLRDRWEWKLHSSKVYSVKSAYLYLTAHDGNANEDFDRFLWLKSVPLKAQLFPTRPIFVV</sequence>
<name>A0A392QE73_9FABA</name>
<organism evidence="1 2">
    <name type="scientific">Trifolium medium</name>
    <dbReference type="NCBI Taxonomy" id="97028"/>
    <lineage>
        <taxon>Eukaryota</taxon>
        <taxon>Viridiplantae</taxon>
        <taxon>Streptophyta</taxon>
        <taxon>Embryophyta</taxon>
        <taxon>Tracheophyta</taxon>
        <taxon>Spermatophyta</taxon>
        <taxon>Magnoliopsida</taxon>
        <taxon>eudicotyledons</taxon>
        <taxon>Gunneridae</taxon>
        <taxon>Pentapetalae</taxon>
        <taxon>rosids</taxon>
        <taxon>fabids</taxon>
        <taxon>Fabales</taxon>
        <taxon>Fabaceae</taxon>
        <taxon>Papilionoideae</taxon>
        <taxon>50 kb inversion clade</taxon>
        <taxon>NPAAA clade</taxon>
        <taxon>Hologalegina</taxon>
        <taxon>IRL clade</taxon>
        <taxon>Trifolieae</taxon>
        <taxon>Trifolium</taxon>
    </lineage>
</organism>
<dbReference type="AlphaFoldDB" id="A0A392QE73"/>
<accession>A0A392QE73</accession>